<evidence type="ECO:0000256" key="1">
    <source>
        <dbReference type="SAM" id="Phobius"/>
    </source>
</evidence>
<dbReference type="EMBL" id="CVOU01000017">
    <property type="protein sequence ID" value="CRI23144.1"/>
    <property type="molecule type" value="Genomic_DNA"/>
</dbReference>
<evidence type="ECO:0000313" key="3">
    <source>
        <dbReference type="Proteomes" id="UP000236509"/>
    </source>
</evidence>
<keyword evidence="1" id="KW-1133">Transmembrane helix</keyword>
<protein>
    <recommendedName>
        <fullName evidence="4">DUF443 domain-containing protein</fullName>
    </recommendedName>
</protein>
<sequence>MALSMLVTLNPQNIIGFIGWLVMTAGFFLLNMSSIIDKKIYVLSKTNTVEK</sequence>
<comment type="caution">
    <text evidence="2">The sequence shown here is derived from an EMBL/GenBank/DDBJ whole genome shotgun (WGS) entry which is preliminary data.</text>
</comment>
<evidence type="ECO:0008006" key="4">
    <source>
        <dbReference type="Google" id="ProtNLM"/>
    </source>
</evidence>
<reference evidence="2 3" key="1">
    <citation type="submission" date="2015-04" db="EMBL/GenBank/DDBJ databases">
        <authorList>
            <person name="Cao L."/>
            <person name="Gao C.H."/>
        </authorList>
    </citation>
    <scope>NUCLEOTIDE SEQUENCE [LARGE SCALE GENOMIC DNA]</scope>
    <source>
        <strain evidence="2 3">SH3</strain>
    </source>
</reference>
<proteinExistence type="predicted"/>
<accession>A0A7U7JT44</accession>
<keyword evidence="1" id="KW-0812">Transmembrane</keyword>
<feature type="transmembrane region" description="Helical" evidence="1">
    <location>
        <begin position="12"/>
        <end position="30"/>
    </location>
</feature>
<keyword evidence="1" id="KW-0472">Membrane</keyword>
<gene>
    <name evidence="2" type="ORF">BN1326_50097</name>
</gene>
<name>A0A7U7JT44_9STAP</name>
<dbReference type="Proteomes" id="UP000236509">
    <property type="component" value="Unassembled WGS sequence"/>
</dbReference>
<organism evidence="2 3">
    <name type="scientific">Staphylococcus argenteus</name>
    <dbReference type="NCBI Taxonomy" id="985002"/>
    <lineage>
        <taxon>Bacteria</taxon>
        <taxon>Bacillati</taxon>
        <taxon>Bacillota</taxon>
        <taxon>Bacilli</taxon>
        <taxon>Bacillales</taxon>
        <taxon>Staphylococcaceae</taxon>
        <taxon>Staphylococcus</taxon>
    </lineage>
</organism>
<dbReference type="InterPro" id="IPR005915">
    <property type="entry name" value="Tandem_5TM"/>
</dbReference>
<keyword evidence="3" id="KW-1185">Reference proteome</keyword>
<dbReference type="Pfam" id="PF04276">
    <property type="entry name" value="DUF443"/>
    <property type="match status" value="1"/>
</dbReference>
<evidence type="ECO:0000313" key="2">
    <source>
        <dbReference type="EMBL" id="CRI23144.1"/>
    </source>
</evidence>
<dbReference type="AlphaFoldDB" id="A0A7U7JT44"/>